<dbReference type="CDD" id="cd03216">
    <property type="entry name" value="ABC_Carb_Monos_I"/>
    <property type="match status" value="1"/>
</dbReference>
<accession>A0ABV7KTQ7</accession>
<dbReference type="Pfam" id="PF00005">
    <property type="entry name" value="ABC_tran"/>
    <property type="match status" value="2"/>
</dbReference>
<dbReference type="InterPro" id="IPR027417">
    <property type="entry name" value="P-loop_NTPase"/>
</dbReference>
<protein>
    <submittedName>
        <fullName evidence="4">ABC transporter ATP-binding protein</fullName>
    </submittedName>
</protein>
<dbReference type="InterPro" id="IPR017871">
    <property type="entry name" value="ABC_transporter-like_CS"/>
</dbReference>
<dbReference type="GO" id="GO:0005524">
    <property type="term" value="F:ATP binding"/>
    <property type="evidence" value="ECO:0007669"/>
    <property type="project" value="UniProtKB-KW"/>
</dbReference>
<evidence type="ECO:0000259" key="3">
    <source>
        <dbReference type="PROSITE" id="PS50893"/>
    </source>
</evidence>
<evidence type="ECO:0000256" key="1">
    <source>
        <dbReference type="ARBA" id="ARBA00022741"/>
    </source>
</evidence>
<dbReference type="PANTHER" id="PTHR43790:SF4">
    <property type="entry name" value="GUANOSINE IMPORT ATP-BINDING PROTEIN NUPO"/>
    <property type="match status" value="1"/>
</dbReference>
<dbReference type="PANTHER" id="PTHR43790">
    <property type="entry name" value="CARBOHYDRATE TRANSPORT ATP-BINDING PROTEIN MG119-RELATED"/>
    <property type="match status" value="1"/>
</dbReference>
<dbReference type="EMBL" id="JBHRTR010000004">
    <property type="protein sequence ID" value="MFC3225727.1"/>
    <property type="molecule type" value="Genomic_DNA"/>
</dbReference>
<dbReference type="SUPFAM" id="SSF52540">
    <property type="entry name" value="P-loop containing nucleoside triphosphate hydrolases"/>
    <property type="match status" value="2"/>
</dbReference>
<keyword evidence="1" id="KW-0547">Nucleotide-binding</keyword>
<feature type="domain" description="ABC transporter" evidence="3">
    <location>
        <begin position="257"/>
        <end position="504"/>
    </location>
</feature>
<sequence length="516" mass="54549">MTGEPVPILETVEVTKTFGDFVANDRVSLSVAAGEIHALLGENGAGKSTLVKALFGVHRPDSGSILWRGRPVEIGSPARARELGIGMVFQHFSLFDALTVAENVAVALPADYSVARVTRELAQISSRYGLPLNPHALVADLSSGQRQRVEIVRCLMQNPDLVIMDEPTSVLTPQETEDLFAMLEQLTAEGRSVLYISHKLDEVRRLCQHATVLRHGRVVGSCVPAETDKAELARMMVGETVHAARPAGAAAGAEVALRVRDLSMPAPTLFGTALKGISFALPAGQVSAIAGIAGNGQGELFAALSGERLCTGPETIAIFGRPVGRLGITARRRMNADFISEDRLGHATAPDMTLSENVLVTRAKTDPDLLAGGILRKGLAGRIAARIRKAFDVRAAAADPAARALSGGNLQKFIVGRAVDRAPALLVVDQPTWGVDAGAAAHIRRTLVELAQGGAAILVISQDLDEIYEIADRIAVLCEGRLTDFHPAAELSTEQIGLWMSPSIAAQDAKGPDLAA</sequence>
<gene>
    <name evidence="4" type="ORF">ACFOGJ_00695</name>
</gene>
<evidence type="ECO:0000313" key="5">
    <source>
        <dbReference type="Proteomes" id="UP001595528"/>
    </source>
</evidence>
<dbReference type="PROSITE" id="PS00211">
    <property type="entry name" value="ABC_TRANSPORTER_1"/>
    <property type="match status" value="2"/>
</dbReference>
<comment type="caution">
    <text evidence="4">The sequence shown here is derived from an EMBL/GenBank/DDBJ whole genome shotgun (WGS) entry which is preliminary data.</text>
</comment>
<dbReference type="InterPro" id="IPR050107">
    <property type="entry name" value="ABC_carbohydrate_import_ATPase"/>
</dbReference>
<proteinExistence type="predicted"/>
<keyword evidence="5" id="KW-1185">Reference proteome</keyword>
<dbReference type="Proteomes" id="UP001595528">
    <property type="component" value="Unassembled WGS sequence"/>
</dbReference>
<evidence type="ECO:0000313" key="4">
    <source>
        <dbReference type="EMBL" id="MFC3225727.1"/>
    </source>
</evidence>
<dbReference type="PROSITE" id="PS50893">
    <property type="entry name" value="ABC_TRANSPORTER_2"/>
    <property type="match status" value="2"/>
</dbReference>
<reference evidence="5" key="1">
    <citation type="journal article" date="2019" name="Int. J. Syst. Evol. Microbiol.">
        <title>The Global Catalogue of Microorganisms (GCM) 10K type strain sequencing project: providing services to taxonomists for standard genome sequencing and annotation.</title>
        <authorList>
            <consortium name="The Broad Institute Genomics Platform"/>
            <consortium name="The Broad Institute Genome Sequencing Center for Infectious Disease"/>
            <person name="Wu L."/>
            <person name="Ma J."/>
        </authorList>
    </citation>
    <scope>NUCLEOTIDE SEQUENCE [LARGE SCALE GENOMIC DNA]</scope>
    <source>
        <strain evidence="5">KCTC 42964</strain>
    </source>
</reference>
<dbReference type="InterPro" id="IPR003439">
    <property type="entry name" value="ABC_transporter-like_ATP-bd"/>
</dbReference>
<organism evidence="4 5">
    <name type="scientific">Marinibaculum pumilum</name>
    <dbReference type="NCBI Taxonomy" id="1766165"/>
    <lineage>
        <taxon>Bacteria</taxon>
        <taxon>Pseudomonadati</taxon>
        <taxon>Pseudomonadota</taxon>
        <taxon>Alphaproteobacteria</taxon>
        <taxon>Rhodospirillales</taxon>
        <taxon>Rhodospirillaceae</taxon>
        <taxon>Marinibaculum</taxon>
    </lineage>
</organism>
<name>A0ABV7KTQ7_9PROT</name>
<feature type="domain" description="ABC transporter" evidence="3">
    <location>
        <begin position="9"/>
        <end position="240"/>
    </location>
</feature>
<keyword evidence="2 4" id="KW-0067">ATP-binding</keyword>
<dbReference type="RefSeq" id="WP_379897460.1">
    <property type="nucleotide sequence ID" value="NZ_JBHRTR010000004.1"/>
</dbReference>
<dbReference type="Gene3D" id="3.40.50.300">
    <property type="entry name" value="P-loop containing nucleotide triphosphate hydrolases"/>
    <property type="match status" value="2"/>
</dbReference>
<dbReference type="InterPro" id="IPR003593">
    <property type="entry name" value="AAA+_ATPase"/>
</dbReference>
<evidence type="ECO:0000256" key="2">
    <source>
        <dbReference type="ARBA" id="ARBA00022840"/>
    </source>
</evidence>
<dbReference type="CDD" id="cd03215">
    <property type="entry name" value="ABC_Carb_Monos_II"/>
    <property type="match status" value="1"/>
</dbReference>
<dbReference type="SMART" id="SM00382">
    <property type="entry name" value="AAA"/>
    <property type="match status" value="1"/>
</dbReference>